<reference evidence="8" key="1">
    <citation type="journal article" date="2021" name="Nat. Commun.">
        <title>Genetic determinants of endophytism in the Arabidopsis root mycobiome.</title>
        <authorList>
            <person name="Mesny F."/>
            <person name="Miyauchi S."/>
            <person name="Thiergart T."/>
            <person name="Pickel B."/>
            <person name="Atanasova L."/>
            <person name="Karlsson M."/>
            <person name="Huettel B."/>
            <person name="Barry K.W."/>
            <person name="Haridas S."/>
            <person name="Chen C."/>
            <person name="Bauer D."/>
            <person name="Andreopoulos W."/>
            <person name="Pangilinan J."/>
            <person name="LaButti K."/>
            <person name="Riley R."/>
            <person name="Lipzen A."/>
            <person name="Clum A."/>
            <person name="Drula E."/>
            <person name="Henrissat B."/>
            <person name="Kohler A."/>
            <person name="Grigoriev I.V."/>
            <person name="Martin F.M."/>
            <person name="Hacquard S."/>
        </authorList>
    </citation>
    <scope>NUCLEOTIDE SEQUENCE</scope>
    <source>
        <strain evidence="8">MPI-CAGE-CH-0235</strain>
    </source>
</reference>
<dbReference type="GO" id="GO:0001228">
    <property type="term" value="F:DNA-binding transcription activator activity, RNA polymerase II-specific"/>
    <property type="evidence" value="ECO:0007669"/>
    <property type="project" value="TreeGrafter"/>
</dbReference>
<dbReference type="Pfam" id="PF07716">
    <property type="entry name" value="bZIP_2"/>
    <property type="match status" value="1"/>
</dbReference>
<dbReference type="SMART" id="SM00338">
    <property type="entry name" value="BRLZ"/>
    <property type="match status" value="1"/>
</dbReference>
<comment type="subcellular location">
    <subcellularLocation>
        <location evidence="1">Nucleus</location>
    </subcellularLocation>
</comment>
<dbReference type="PANTHER" id="PTHR13044">
    <property type="entry name" value="ACTIVATING TRANSCRIPTION FACTOR ATF 4/5"/>
    <property type="match status" value="1"/>
</dbReference>
<feature type="compositionally biased region" description="Basic and acidic residues" evidence="6">
    <location>
        <begin position="146"/>
        <end position="157"/>
    </location>
</feature>
<name>A0A8K0SY17_9HYPO</name>
<dbReference type="AlphaFoldDB" id="A0A8K0SY17"/>
<dbReference type="FunFam" id="1.20.5.170:FF:000075">
    <property type="entry name" value="BZIP transcription factor (MetR)"/>
    <property type="match status" value="1"/>
</dbReference>
<feature type="compositionally biased region" description="Basic and acidic residues" evidence="6">
    <location>
        <begin position="170"/>
        <end position="181"/>
    </location>
</feature>
<keyword evidence="2" id="KW-0805">Transcription regulation</keyword>
<evidence type="ECO:0000259" key="7">
    <source>
        <dbReference type="PROSITE" id="PS50217"/>
    </source>
</evidence>
<dbReference type="InterPro" id="IPR046347">
    <property type="entry name" value="bZIP_sf"/>
</dbReference>
<dbReference type="SUPFAM" id="SSF57959">
    <property type="entry name" value="Leucine zipper domain"/>
    <property type="match status" value="1"/>
</dbReference>
<evidence type="ECO:0000256" key="3">
    <source>
        <dbReference type="ARBA" id="ARBA00023125"/>
    </source>
</evidence>
<dbReference type="Gene3D" id="1.20.5.170">
    <property type="match status" value="1"/>
</dbReference>
<proteinExistence type="predicted"/>
<dbReference type="PANTHER" id="PTHR13044:SF14">
    <property type="entry name" value="CRYPTOCEPHAL, ISOFORM A"/>
    <property type="match status" value="1"/>
</dbReference>
<dbReference type="EMBL" id="JAGPNK010000005">
    <property type="protein sequence ID" value="KAH7321219.1"/>
    <property type="molecule type" value="Genomic_DNA"/>
</dbReference>
<dbReference type="PROSITE" id="PS50217">
    <property type="entry name" value="BZIP"/>
    <property type="match status" value="1"/>
</dbReference>
<keyword evidence="5" id="KW-0539">Nucleus</keyword>
<evidence type="ECO:0000256" key="6">
    <source>
        <dbReference type="SAM" id="MobiDB-lite"/>
    </source>
</evidence>
<organism evidence="8 9">
    <name type="scientific">Stachybotrys elegans</name>
    <dbReference type="NCBI Taxonomy" id="80388"/>
    <lineage>
        <taxon>Eukaryota</taxon>
        <taxon>Fungi</taxon>
        <taxon>Dikarya</taxon>
        <taxon>Ascomycota</taxon>
        <taxon>Pezizomycotina</taxon>
        <taxon>Sordariomycetes</taxon>
        <taxon>Hypocreomycetidae</taxon>
        <taxon>Hypocreales</taxon>
        <taxon>Stachybotryaceae</taxon>
        <taxon>Stachybotrys</taxon>
    </lineage>
</organism>
<evidence type="ECO:0000313" key="8">
    <source>
        <dbReference type="EMBL" id="KAH7321219.1"/>
    </source>
</evidence>
<dbReference type="OrthoDB" id="1939598at2759"/>
<dbReference type="InterPro" id="IPR004827">
    <property type="entry name" value="bZIP"/>
</dbReference>
<evidence type="ECO:0000256" key="2">
    <source>
        <dbReference type="ARBA" id="ARBA00023015"/>
    </source>
</evidence>
<sequence>MSQYGRRALNMSYLQGLNTVDNDANTDGTFSIENNLALFTNTEFFDIDAGHSTDFQAKPTKADVEASHHASPSDDVSAPSVMASELDLDHFMQGGDFNFHDMNAFPPAPSINNFVDGNQGYQQIQPGHGPVYGGQIPPQHVPYPREASRPADKRKADAPQQASRPASMEEASRNAAEEDKRRRNTAASARFRVKKKQREQALEKSAKEMTEKVTALENKVNQLETENKWLKSLLVEKNDGNKDIITQLKEFAKQAVKTKTKTSTASAESDQAKAEEEP</sequence>
<feature type="region of interest" description="Disordered" evidence="6">
    <location>
        <begin position="57"/>
        <end position="78"/>
    </location>
</feature>
<feature type="region of interest" description="Disordered" evidence="6">
    <location>
        <begin position="254"/>
        <end position="278"/>
    </location>
</feature>
<dbReference type="Proteomes" id="UP000813444">
    <property type="component" value="Unassembled WGS sequence"/>
</dbReference>
<dbReference type="GO" id="GO:0005634">
    <property type="term" value="C:nucleus"/>
    <property type="evidence" value="ECO:0007669"/>
    <property type="project" value="UniProtKB-SubCell"/>
</dbReference>
<evidence type="ECO:0000313" key="9">
    <source>
        <dbReference type="Proteomes" id="UP000813444"/>
    </source>
</evidence>
<feature type="compositionally biased region" description="Low complexity" evidence="6">
    <location>
        <begin position="254"/>
        <end position="267"/>
    </location>
</feature>
<dbReference type="GO" id="GO:0000977">
    <property type="term" value="F:RNA polymerase II transcription regulatory region sequence-specific DNA binding"/>
    <property type="evidence" value="ECO:0007669"/>
    <property type="project" value="TreeGrafter"/>
</dbReference>
<evidence type="ECO:0000256" key="5">
    <source>
        <dbReference type="ARBA" id="ARBA00023242"/>
    </source>
</evidence>
<dbReference type="PROSITE" id="PS00036">
    <property type="entry name" value="BZIP_BASIC"/>
    <property type="match status" value="1"/>
</dbReference>
<protein>
    <submittedName>
        <fullName evidence="8">Regulatory protein cys-3</fullName>
    </submittedName>
</protein>
<feature type="domain" description="BZIP" evidence="7">
    <location>
        <begin position="174"/>
        <end position="237"/>
    </location>
</feature>
<feature type="region of interest" description="Disordered" evidence="6">
    <location>
        <begin position="121"/>
        <end position="206"/>
    </location>
</feature>
<accession>A0A8K0SY17</accession>
<evidence type="ECO:0000256" key="4">
    <source>
        <dbReference type="ARBA" id="ARBA00023163"/>
    </source>
</evidence>
<comment type="caution">
    <text evidence="8">The sequence shown here is derived from an EMBL/GenBank/DDBJ whole genome shotgun (WGS) entry which is preliminary data.</text>
</comment>
<gene>
    <name evidence="8" type="ORF">B0I35DRAFT_428827</name>
</gene>
<keyword evidence="9" id="KW-1185">Reference proteome</keyword>
<keyword evidence="3" id="KW-0238">DNA-binding</keyword>
<feature type="compositionally biased region" description="Basic and acidic residues" evidence="6">
    <location>
        <begin position="60"/>
        <end position="72"/>
    </location>
</feature>
<keyword evidence="4" id="KW-0804">Transcription</keyword>
<evidence type="ECO:0000256" key="1">
    <source>
        <dbReference type="ARBA" id="ARBA00004123"/>
    </source>
</evidence>
<dbReference type="CDD" id="cd14705">
    <property type="entry name" value="bZIP_Zip1"/>
    <property type="match status" value="1"/>
</dbReference>